<evidence type="ECO:0000256" key="2">
    <source>
        <dbReference type="SAM" id="Phobius"/>
    </source>
</evidence>
<dbReference type="Proteomes" id="UP001321453">
    <property type="component" value="Unassembled WGS sequence"/>
</dbReference>
<keyword evidence="2" id="KW-0472">Membrane</keyword>
<protein>
    <submittedName>
        <fullName evidence="3">Uncharacterized protein</fullName>
    </submittedName>
</protein>
<keyword evidence="2" id="KW-1133">Transmembrane helix</keyword>
<organism evidence="3 4">
    <name type="scientific">Cellulomonas edaphi</name>
    <dbReference type="NCBI Taxonomy" id="3053468"/>
    <lineage>
        <taxon>Bacteria</taxon>
        <taxon>Bacillati</taxon>
        <taxon>Actinomycetota</taxon>
        <taxon>Actinomycetes</taxon>
        <taxon>Micrococcales</taxon>
        <taxon>Cellulomonadaceae</taxon>
        <taxon>Cellulomonas</taxon>
    </lineage>
</organism>
<dbReference type="RefSeq" id="WP_289444787.1">
    <property type="nucleotide sequence ID" value="NZ_JAUCGR010000001.1"/>
</dbReference>
<proteinExistence type="predicted"/>
<evidence type="ECO:0000256" key="1">
    <source>
        <dbReference type="SAM" id="MobiDB-lite"/>
    </source>
</evidence>
<comment type="caution">
    <text evidence="3">The sequence shown here is derived from an EMBL/GenBank/DDBJ whole genome shotgun (WGS) entry which is preliminary data.</text>
</comment>
<feature type="region of interest" description="Disordered" evidence="1">
    <location>
        <begin position="1"/>
        <end position="24"/>
    </location>
</feature>
<evidence type="ECO:0000313" key="4">
    <source>
        <dbReference type="Proteomes" id="UP001321453"/>
    </source>
</evidence>
<feature type="transmembrane region" description="Helical" evidence="2">
    <location>
        <begin position="111"/>
        <end position="132"/>
    </location>
</feature>
<evidence type="ECO:0000313" key="3">
    <source>
        <dbReference type="EMBL" id="MDM7830114.1"/>
    </source>
</evidence>
<accession>A0ABT7S3B1</accession>
<reference evidence="3 4" key="1">
    <citation type="submission" date="2023-06" db="EMBL/GenBank/DDBJ databases">
        <title>Cellulomonas sp. MW9 Whole genome sequence.</title>
        <authorList>
            <person name="Park S."/>
        </authorList>
    </citation>
    <scope>NUCLEOTIDE SEQUENCE [LARGE SCALE GENOMIC DNA]</scope>
    <source>
        <strain evidence="3 4">MW9</strain>
    </source>
</reference>
<gene>
    <name evidence="3" type="ORF">QRT05_02100</name>
</gene>
<feature type="transmembrane region" description="Helical" evidence="2">
    <location>
        <begin position="144"/>
        <end position="166"/>
    </location>
</feature>
<feature type="transmembrane region" description="Helical" evidence="2">
    <location>
        <begin position="53"/>
        <end position="76"/>
    </location>
</feature>
<name>A0ABT7S3B1_9CELL</name>
<dbReference type="EMBL" id="JAUCGR010000001">
    <property type="protein sequence ID" value="MDM7830114.1"/>
    <property type="molecule type" value="Genomic_DNA"/>
</dbReference>
<keyword evidence="4" id="KW-1185">Reference proteome</keyword>
<sequence length="216" mass="23739">MSTASVNRQRRVAAAKRRAEQESAAQRARQFGIQYAEQMERQRDAQARRRRRTALLILAGSLVLALVVAAAAARIASGYSGTELRYMIGIAGKYSHKTIYRYVATEDVWRFARAVQLVPAALAEISVLLMWIRPPRGFISYAALPSWIGAAIAPGLAISVLLGFAADAAGDGRDDFRPAMAAVAPEGLPIVGFFAVVVVWAFVDKHRRESRRTRVR</sequence>
<feature type="transmembrane region" description="Helical" evidence="2">
    <location>
        <begin position="178"/>
        <end position="203"/>
    </location>
</feature>
<keyword evidence="2" id="KW-0812">Transmembrane</keyword>